<dbReference type="GO" id="GO:0004591">
    <property type="term" value="F:oxoglutarate dehydrogenase (succinyl-transferring) activity"/>
    <property type="evidence" value="ECO:0007669"/>
    <property type="project" value="UniProtKB-EC"/>
</dbReference>
<dbReference type="EC" id="1.2.4.2" evidence="5"/>
<dbReference type="InterPro" id="IPR032106">
    <property type="entry name" value="2-oxogl_dehyd_N"/>
</dbReference>
<dbReference type="CDD" id="cd02016">
    <property type="entry name" value="TPP_E1_OGDC_like"/>
    <property type="match status" value="1"/>
</dbReference>
<dbReference type="Gene3D" id="3.40.50.12470">
    <property type="match status" value="1"/>
</dbReference>
<comment type="similarity">
    <text evidence="3">Belongs to the alpha-ketoglutarate dehydrogenase family.</text>
</comment>
<dbReference type="Pfam" id="PF02779">
    <property type="entry name" value="Transket_pyr"/>
    <property type="match status" value="1"/>
</dbReference>
<gene>
    <name evidence="13" type="ORF">SAMN04488002_1355</name>
</gene>
<dbReference type="Pfam" id="PF16870">
    <property type="entry name" value="OxoGdeHyase_C"/>
    <property type="match status" value="1"/>
</dbReference>
<feature type="domain" description="Transketolase-like pyrimidine-binding" evidence="12">
    <location>
        <begin position="628"/>
        <end position="821"/>
    </location>
</feature>
<dbReference type="GO" id="GO:0006099">
    <property type="term" value="P:tricarboxylic acid cycle"/>
    <property type="evidence" value="ECO:0007669"/>
    <property type="project" value="TreeGrafter"/>
</dbReference>
<evidence type="ECO:0000256" key="3">
    <source>
        <dbReference type="ARBA" id="ARBA00006936"/>
    </source>
</evidence>
<dbReference type="AlphaFoldDB" id="A0A1I6GEQ6"/>
<evidence type="ECO:0000256" key="11">
    <source>
        <dbReference type="SAM" id="MobiDB-lite"/>
    </source>
</evidence>
<evidence type="ECO:0000256" key="10">
    <source>
        <dbReference type="ARBA" id="ARBA00030680"/>
    </source>
</evidence>
<keyword evidence="9" id="KW-0324">Glycolysis</keyword>
<keyword evidence="14" id="KW-1185">Reference proteome</keyword>
<dbReference type="SUPFAM" id="SSF52518">
    <property type="entry name" value="Thiamin diphosphate-binding fold (THDP-binding)"/>
    <property type="match status" value="2"/>
</dbReference>
<evidence type="ECO:0000313" key="13">
    <source>
        <dbReference type="EMBL" id="SFR40669.1"/>
    </source>
</evidence>
<evidence type="ECO:0000256" key="9">
    <source>
        <dbReference type="ARBA" id="ARBA00023152"/>
    </source>
</evidence>
<dbReference type="Pfam" id="PF16078">
    <property type="entry name" value="2-oxogl_dehyd_N"/>
    <property type="match status" value="1"/>
</dbReference>
<organism evidence="13 14">
    <name type="scientific">Litoreibacter janthinus</name>
    <dbReference type="NCBI Taxonomy" id="670154"/>
    <lineage>
        <taxon>Bacteria</taxon>
        <taxon>Pseudomonadati</taxon>
        <taxon>Pseudomonadota</taxon>
        <taxon>Alphaproteobacteria</taxon>
        <taxon>Rhodobacterales</taxon>
        <taxon>Roseobacteraceae</taxon>
        <taxon>Litoreibacter</taxon>
    </lineage>
</organism>
<comment type="function">
    <text evidence="2">E1 component of the 2-oxoglutarate dehydrogenase (OGDH) complex which catalyzes the decarboxylation of 2-oxoglutarate, the first step in the conversion of 2-oxoglutarate to succinyl-CoA and CO(2).</text>
</comment>
<dbReference type="STRING" id="670154.SAMN04488002_1355"/>
<dbReference type="InterPro" id="IPR042179">
    <property type="entry name" value="KGD_C_sf"/>
</dbReference>
<dbReference type="FunFam" id="3.40.50.12470:FF:000003">
    <property type="entry name" value="2-oxoglutarate dehydrogenase E1 component"/>
    <property type="match status" value="1"/>
</dbReference>
<dbReference type="Gene3D" id="3.40.50.11610">
    <property type="entry name" value="Multifunctional 2-oxoglutarate metabolism enzyme, C-terminal domain"/>
    <property type="match status" value="1"/>
</dbReference>
<dbReference type="RefSeq" id="WP_090214104.1">
    <property type="nucleotide sequence ID" value="NZ_FOYO01000001.1"/>
</dbReference>
<dbReference type="InterPro" id="IPR031717">
    <property type="entry name" value="ODO-1/KGD_C"/>
</dbReference>
<dbReference type="NCBIfam" id="NF006914">
    <property type="entry name" value="PRK09404.1"/>
    <property type="match status" value="1"/>
</dbReference>
<dbReference type="NCBIfam" id="NF008907">
    <property type="entry name" value="PRK12270.1"/>
    <property type="match status" value="1"/>
</dbReference>
<dbReference type="GO" id="GO:0005829">
    <property type="term" value="C:cytosol"/>
    <property type="evidence" value="ECO:0007669"/>
    <property type="project" value="TreeGrafter"/>
</dbReference>
<dbReference type="PANTHER" id="PTHR23152">
    <property type="entry name" value="2-OXOGLUTARATE DEHYDROGENASE"/>
    <property type="match status" value="1"/>
</dbReference>
<dbReference type="OrthoDB" id="9759785at2"/>
<accession>A0A1I6GEQ6</accession>
<protein>
    <recommendedName>
        <fullName evidence="6">2-oxoglutarate dehydrogenase E1 component</fullName>
        <ecNumber evidence="5">1.2.4.2</ecNumber>
    </recommendedName>
    <alternativeName>
        <fullName evidence="10">Alpha-ketoglutarate dehydrogenase</fullName>
    </alternativeName>
</protein>
<evidence type="ECO:0000256" key="7">
    <source>
        <dbReference type="ARBA" id="ARBA00023002"/>
    </source>
</evidence>
<evidence type="ECO:0000259" key="12">
    <source>
        <dbReference type="SMART" id="SM00861"/>
    </source>
</evidence>
<dbReference type="Pfam" id="PF00676">
    <property type="entry name" value="E1_dh"/>
    <property type="match status" value="1"/>
</dbReference>
<keyword evidence="8" id="KW-0786">Thiamine pyrophosphate</keyword>
<dbReference type="Gene3D" id="1.10.287.1150">
    <property type="entry name" value="TPP helical domain"/>
    <property type="match status" value="1"/>
</dbReference>
<dbReference type="SMART" id="SM00861">
    <property type="entry name" value="Transket_pyr"/>
    <property type="match status" value="1"/>
</dbReference>
<reference evidence="14" key="1">
    <citation type="submission" date="2016-10" db="EMBL/GenBank/DDBJ databases">
        <authorList>
            <person name="Varghese N."/>
            <person name="Submissions S."/>
        </authorList>
    </citation>
    <scope>NUCLEOTIDE SEQUENCE [LARGE SCALE GENOMIC DNA]</scope>
    <source>
        <strain evidence="14">DSM 26921</strain>
    </source>
</reference>
<dbReference type="Proteomes" id="UP000199658">
    <property type="component" value="Unassembled WGS sequence"/>
</dbReference>
<dbReference type="PIRSF" id="PIRSF000157">
    <property type="entry name" value="Oxoglu_dh_E1"/>
    <property type="match status" value="1"/>
</dbReference>
<comment type="subunit">
    <text evidence="4">Homodimer. Part of the 2-oxoglutarate dehydrogenase (OGDH) complex composed of E1 (2-oxoglutarate dehydrogenase), E2 (dihydrolipoamide succinyltransferase) and E3 (dihydrolipoamide dehydrogenase); the complex contains multiple copies of the three enzymatic components (E1, E2 and E3).</text>
</comment>
<dbReference type="InterPro" id="IPR011603">
    <property type="entry name" value="2oxoglutarate_DH_E1"/>
</dbReference>
<dbReference type="NCBIfam" id="TIGR00239">
    <property type="entry name" value="2oxo_dh_E1"/>
    <property type="match status" value="1"/>
</dbReference>
<dbReference type="Gene3D" id="3.40.50.970">
    <property type="match status" value="1"/>
</dbReference>
<dbReference type="InterPro" id="IPR029061">
    <property type="entry name" value="THDP-binding"/>
</dbReference>
<evidence type="ECO:0000256" key="4">
    <source>
        <dbReference type="ARBA" id="ARBA00011301"/>
    </source>
</evidence>
<dbReference type="GO" id="GO:0006096">
    <property type="term" value="P:glycolytic process"/>
    <property type="evidence" value="ECO:0007669"/>
    <property type="project" value="UniProtKB-KW"/>
</dbReference>
<dbReference type="EMBL" id="FOYO01000001">
    <property type="protein sequence ID" value="SFR40669.1"/>
    <property type="molecule type" value="Genomic_DNA"/>
</dbReference>
<evidence type="ECO:0000313" key="14">
    <source>
        <dbReference type="Proteomes" id="UP000199658"/>
    </source>
</evidence>
<evidence type="ECO:0000256" key="8">
    <source>
        <dbReference type="ARBA" id="ARBA00023052"/>
    </source>
</evidence>
<feature type="region of interest" description="Disordered" evidence="11">
    <location>
        <begin position="54"/>
        <end position="78"/>
    </location>
</feature>
<sequence length="984" mass="110237">MTDQSSNDQFHASSFMQGHNAEYLEQLYARYANDPNAVDEGWRDFFKALGDADQDVKQEAAGPSWARSDWPPVPSDDLTQALDGQWAEPEKAAEKIKGKAAEKGILVSDDQVKQAVLDSIRAIMIIRAYRIRGHLAANLDPLGMKEPEPHPELEPKNYGFTEADMDRPIFIDNVLGLETASMREIVGILKRTYCGTFALQYMHISNPEEAGWLKERIEGWDKEITFTREGRKAILNKLVEAEGFEKFLHVKYMGTKRFGLDGGESLVPAMEQIIKRGGSLGVKDIVIGMPHRGRLSVLANVMSKPYKAIFNEFQGGSFKPEDVDGSGDVKYHLGASSDREFDGNSVHLSLTANPSHLEAVNPVVLGKCRAKQDQNHDPDRTTVMPILLHGDAAFAGQGVVAEGFGLSGLKGHKTGGTMHIVVNNQIGFTTAPHFSRSSPYPTDIALMVEAPIFHVNGDDPEAVVHAAKIATEFRQKFHKDVVIDIICYRRFGHNEGDEPMFTNPLMYKKIKKQKTTLTLYTERLVRDGLIPEGEIEDMKASFQSYLNTEFEAGKDYKPNKADWLDGKWSHLDRRAEDDYQRGQTSISKETFDQVGKSLVTAPEGFPLHKTVGRLLESKAEMFETGEGFDWATGEALAFGSLLTEGYPVRLSGQDCTRGTFSHRHSGLINQDTEERYYPLNNIREGQSHYEVIDSMLSEYAVLGFEYGYSLAEPNALVLWEAQFGDFANGAQIMFDQFISSGESKWLRMSGLVCLLPHGYEGQGPEHSSARLERFLTMCGGDNWIVANCTTPANYFHILRRQLHRDFRKPLILMTPKSLLRHKLAVSKAEEFQDGSSFHRVLWDDAQHGNSDTELVADDKIKRVVMCSGKVYFDLLEERDARGINDVYILRFEQFYPFPAISAVKELERFPQAEMVWCQEEPKNQGAWSFMEPNIEWVLTRIKANHSRPVYAGRAAAASPATGLASQHKAQQAALVNDALTVKGN</sequence>
<name>A0A1I6GEQ6_9RHOB</name>
<comment type="cofactor">
    <cofactor evidence="1">
        <name>thiamine diphosphate</name>
        <dbReference type="ChEBI" id="CHEBI:58937"/>
    </cofactor>
</comment>
<proteinExistence type="inferred from homology"/>
<keyword evidence="7" id="KW-0560">Oxidoreductase</keyword>
<dbReference type="InterPro" id="IPR005475">
    <property type="entry name" value="Transketolase-like_Pyr-bd"/>
</dbReference>
<dbReference type="GO" id="GO:0045252">
    <property type="term" value="C:oxoglutarate dehydrogenase complex"/>
    <property type="evidence" value="ECO:0007669"/>
    <property type="project" value="TreeGrafter"/>
</dbReference>
<evidence type="ECO:0000256" key="1">
    <source>
        <dbReference type="ARBA" id="ARBA00001964"/>
    </source>
</evidence>
<dbReference type="GO" id="GO:0030976">
    <property type="term" value="F:thiamine pyrophosphate binding"/>
    <property type="evidence" value="ECO:0007669"/>
    <property type="project" value="InterPro"/>
</dbReference>
<dbReference type="PANTHER" id="PTHR23152:SF4">
    <property type="entry name" value="2-OXOADIPATE DEHYDROGENASE COMPLEX COMPONENT E1"/>
    <property type="match status" value="1"/>
</dbReference>
<evidence type="ECO:0000256" key="6">
    <source>
        <dbReference type="ARBA" id="ARBA00013321"/>
    </source>
</evidence>
<dbReference type="InterPro" id="IPR001017">
    <property type="entry name" value="DH_E1"/>
</dbReference>
<evidence type="ECO:0000256" key="5">
    <source>
        <dbReference type="ARBA" id="ARBA00012280"/>
    </source>
</evidence>
<evidence type="ECO:0000256" key="2">
    <source>
        <dbReference type="ARBA" id="ARBA00003906"/>
    </source>
</evidence>